<gene>
    <name evidence="1" type="ORF">C4520_15530</name>
</gene>
<dbReference type="Proteomes" id="UP000265882">
    <property type="component" value="Unassembled WGS sequence"/>
</dbReference>
<evidence type="ECO:0008006" key="3">
    <source>
        <dbReference type="Google" id="ProtNLM"/>
    </source>
</evidence>
<reference evidence="1 2" key="1">
    <citation type="journal article" date="2017" name="ISME J.">
        <title>Energy and carbon metabolisms in a deep terrestrial subsurface fluid microbial community.</title>
        <authorList>
            <person name="Momper L."/>
            <person name="Jungbluth S.P."/>
            <person name="Lee M.D."/>
            <person name="Amend J.P."/>
        </authorList>
    </citation>
    <scope>NUCLEOTIDE SEQUENCE [LARGE SCALE GENOMIC DNA]</scope>
    <source>
        <strain evidence="1">SURF_5</strain>
    </source>
</reference>
<dbReference type="AlphaFoldDB" id="A0A3A4NGV4"/>
<sequence>MASKKKFEPADLSAVTTHSITDCRRKVSLQQFASLPGPDTAAGEFLASLPDVLAAASLRKLIQAIVAARKNERPVVAALGGHVVKCGLGPVLIDLMKQGFITAVAMHGATAIHDFEISLIGQTSEDVPSVLKDGSFGMARETPQAFARAAELAGHGKSGLGSNIGKDILERKNPYARYSVLAAAADLDLPAAVLLALGTDIICMHPDFSAEKLAAASHLDFRILVSIVADLEGGVWMNIGSAVVLPEVFLKALSVARNLGSPIQNFTTANLDMQQHYRPNTNVVGRPTETGYSITGHHEIMLPLLRMGILWLAGGKEL</sequence>
<evidence type="ECO:0000313" key="1">
    <source>
        <dbReference type="EMBL" id="RJP17885.1"/>
    </source>
</evidence>
<dbReference type="Gene3D" id="3.40.50.10690">
    <property type="entry name" value="putative lor/sdh protein like domains"/>
    <property type="match status" value="1"/>
</dbReference>
<evidence type="ECO:0000313" key="2">
    <source>
        <dbReference type="Proteomes" id="UP000265882"/>
    </source>
</evidence>
<protein>
    <recommendedName>
        <fullName evidence="3">Deoxyhypusine synthase</fullName>
    </recommendedName>
</protein>
<organism evidence="1 2">
    <name type="scientific">Abyssobacteria bacterium (strain SURF_5)</name>
    <dbReference type="NCBI Taxonomy" id="2093360"/>
    <lineage>
        <taxon>Bacteria</taxon>
        <taxon>Pseudomonadati</taxon>
        <taxon>Candidatus Hydrogenedentota</taxon>
        <taxon>Candidatus Abyssobacteria</taxon>
    </lineage>
</organism>
<name>A0A3A4NGV4_ABYX5</name>
<comment type="caution">
    <text evidence="1">The sequence shown here is derived from an EMBL/GenBank/DDBJ whole genome shotgun (WGS) entry which is preliminary data.</text>
</comment>
<accession>A0A3A4NGV4</accession>
<dbReference type="EMBL" id="QZKU01000109">
    <property type="protein sequence ID" value="RJP17885.1"/>
    <property type="molecule type" value="Genomic_DNA"/>
</dbReference>
<proteinExistence type="predicted"/>